<proteinExistence type="predicted"/>
<dbReference type="Proteomes" id="UP001236303">
    <property type="component" value="Unassembled WGS sequence"/>
</dbReference>
<accession>A0AAW6Y8E3</accession>
<evidence type="ECO:0000313" key="2">
    <source>
        <dbReference type="Proteomes" id="UP001236303"/>
    </source>
</evidence>
<dbReference type="EMBL" id="JASOPA010000207">
    <property type="protein sequence ID" value="MDK7243689.1"/>
    <property type="molecule type" value="Genomic_DNA"/>
</dbReference>
<comment type="caution">
    <text evidence="1">The sequence shown here is derived from an EMBL/GenBank/DDBJ whole genome shotgun (WGS) entry which is preliminary data.</text>
</comment>
<name>A0AAW6Y8E3_NEISU</name>
<gene>
    <name evidence="1" type="ORF">QP451_11845</name>
</gene>
<evidence type="ECO:0000313" key="1">
    <source>
        <dbReference type="EMBL" id="MDK7243689.1"/>
    </source>
</evidence>
<organism evidence="1 2">
    <name type="scientific">Neisseria subflava</name>
    <dbReference type="NCBI Taxonomy" id="28449"/>
    <lineage>
        <taxon>Bacteria</taxon>
        <taxon>Pseudomonadati</taxon>
        <taxon>Pseudomonadota</taxon>
        <taxon>Betaproteobacteria</taxon>
        <taxon>Neisseriales</taxon>
        <taxon>Neisseriaceae</taxon>
        <taxon>Neisseria</taxon>
    </lineage>
</organism>
<feature type="non-terminal residue" evidence="1">
    <location>
        <position position="68"/>
    </location>
</feature>
<protein>
    <submittedName>
        <fullName evidence="1">Uncharacterized protein</fullName>
    </submittedName>
</protein>
<dbReference type="AlphaFoldDB" id="A0AAW6Y8E3"/>
<reference evidence="1" key="1">
    <citation type="submission" date="2023-05" db="EMBL/GenBank/DDBJ databases">
        <title>Cataloging the Phylogenetic Diversity of Human Bladder Bacteria.</title>
        <authorList>
            <person name="Du J."/>
        </authorList>
    </citation>
    <scope>NUCLEOTIDE SEQUENCE</scope>
    <source>
        <strain evidence="1">UMB1050</strain>
    </source>
</reference>
<sequence length="68" mass="7462">MTSALIWAALLGLTLGAGLLLILVTQPVGWRPSLEQRVEPQLRHHIPASRLLEEERAGASPWGAWGRI</sequence>